<organism evidence="2 3">
    <name type="scientific">Geodia barretti</name>
    <name type="common">Barrett's horny sponge</name>
    <dbReference type="NCBI Taxonomy" id="519541"/>
    <lineage>
        <taxon>Eukaryota</taxon>
        <taxon>Metazoa</taxon>
        <taxon>Porifera</taxon>
        <taxon>Demospongiae</taxon>
        <taxon>Heteroscleromorpha</taxon>
        <taxon>Tetractinellida</taxon>
        <taxon>Astrophorina</taxon>
        <taxon>Geodiidae</taxon>
        <taxon>Geodia</taxon>
    </lineage>
</organism>
<gene>
    <name evidence="2" type="ORF">GBAR_LOCUS20897</name>
</gene>
<dbReference type="Gene3D" id="3.40.50.10140">
    <property type="entry name" value="Toll/interleukin-1 receptor homology (TIR) domain"/>
    <property type="match status" value="1"/>
</dbReference>
<dbReference type="GO" id="GO:0007165">
    <property type="term" value="P:signal transduction"/>
    <property type="evidence" value="ECO:0007669"/>
    <property type="project" value="InterPro"/>
</dbReference>
<evidence type="ECO:0000259" key="1">
    <source>
        <dbReference type="PROSITE" id="PS50104"/>
    </source>
</evidence>
<dbReference type="InterPro" id="IPR035897">
    <property type="entry name" value="Toll_tir_struct_dom_sf"/>
</dbReference>
<evidence type="ECO:0000313" key="3">
    <source>
        <dbReference type="Proteomes" id="UP001174909"/>
    </source>
</evidence>
<dbReference type="Proteomes" id="UP001174909">
    <property type="component" value="Unassembled WGS sequence"/>
</dbReference>
<dbReference type="InterPro" id="IPR000157">
    <property type="entry name" value="TIR_dom"/>
</dbReference>
<feature type="domain" description="TIR" evidence="1">
    <location>
        <begin position="99"/>
        <end position="211"/>
    </location>
</feature>
<dbReference type="EMBL" id="CASHTH010002930">
    <property type="protein sequence ID" value="CAI8037374.1"/>
    <property type="molecule type" value="Genomic_DNA"/>
</dbReference>
<comment type="caution">
    <text evidence="2">The sequence shown here is derived from an EMBL/GenBank/DDBJ whole genome shotgun (WGS) entry which is preliminary data.</text>
</comment>
<accession>A0AA35WYB3</accession>
<dbReference type="PROSITE" id="PS50104">
    <property type="entry name" value="TIR"/>
    <property type="match status" value="1"/>
</dbReference>
<dbReference type="AlphaFoldDB" id="A0AA35WYB3"/>
<dbReference type="Pfam" id="PF13676">
    <property type="entry name" value="TIR_2"/>
    <property type="match status" value="1"/>
</dbReference>
<evidence type="ECO:0000313" key="2">
    <source>
        <dbReference type="EMBL" id="CAI8037374.1"/>
    </source>
</evidence>
<sequence>MRFTFDYELEKGIEIRLTNFKYGSRGSVPWTLEVVKCSYLGIATAEEMASFDMEDELVNAKELARLQQCSVSSEKLRRYLEINVVPLVMKKIKYTRFMPQFRFFLSHKSRDKPLMRTFEEGLSFLGYSTWIDAANMPLGASLTAALKTSIDNCDCLIAWLNAEYLASEYCKAELLYAKSLGKIIIPFGVYSEIKELLVGDFEFVQHLFVVNPVSMSFFEMLRRIDETLFHFEKMAILLC</sequence>
<dbReference type="SUPFAM" id="SSF52200">
    <property type="entry name" value="Toll/Interleukin receptor TIR domain"/>
    <property type="match status" value="1"/>
</dbReference>
<keyword evidence="3" id="KW-1185">Reference proteome</keyword>
<protein>
    <recommendedName>
        <fullName evidence="1">TIR domain-containing protein</fullName>
    </recommendedName>
</protein>
<reference evidence="2" key="1">
    <citation type="submission" date="2023-03" db="EMBL/GenBank/DDBJ databases">
        <authorList>
            <person name="Steffen K."/>
            <person name="Cardenas P."/>
        </authorList>
    </citation>
    <scope>NUCLEOTIDE SEQUENCE</scope>
</reference>
<name>A0AA35WYB3_GEOBA</name>
<proteinExistence type="predicted"/>